<protein>
    <submittedName>
        <fullName evidence="1">Uncharacterized protein</fullName>
    </submittedName>
</protein>
<organism evidence="1 2">
    <name type="scientific">Stenotrophomonas capsici</name>
    <dbReference type="NCBI Taxonomy" id="3110230"/>
    <lineage>
        <taxon>Bacteria</taxon>
        <taxon>Pseudomonadati</taxon>
        <taxon>Pseudomonadota</taxon>
        <taxon>Gammaproteobacteria</taxon>
        <taxon>Lysobacterales</taxon>
        <taxon>Lysobacteraceae</taxon>
        <taxon>Stenotrophomonas</taxon>
    </lineage>
</organism>
<evidence type="ECO:0000313" key="1">
    <source>
        <dbReference type="EMBL" id="MEA5666535.1"/>
    </source>
</evidence>
<evidence type="ECO:0000313" key="2">
    <source>
        <dbReference type="Proteomes" id="UP001301653"/>
    </source>
</evidence>
<reference evidence="1 2" key="1">
    <citation type="submission" date="2023-12" db="EMBL/GenBank/DDBJ databases">
        <title>Stenotrophomonas guangdongensis sp. nov., isolated from wilted pepper plants (Capsicum annuum).</title>
        <authorList>
            <person name="Qiu M."/>
            <person name="Li Y."/>
            <person name="Liu Q."/>
            <person name="Zhang X."/>
            <person name="Huang Y."/>
            <person name="Guo R."/>
            <person name="Hu M."/>
            <person name="Zhou J."/>
            <person name="Zhou X."/>
        </authorList>
    </citation>
    <scope>NUCLEOTIDE SEQUENCE [LARGE SCALE GENOMIC DNA]</scope>
    <source>
        <strain evidence="1 2">MH1</strain>
    </source>
</reference>
<keyword evidence="2" id="KW-1185">Reference proteome</keyword>
<dbReference type="EMBL" id="JAYFUH010000061">
    <property type="protein sequence ID" value="MEA5666535.1"/>
    <property type="molecule type" value="Genomic_DNA"/>
</dbReference>
<comment type="caution">
    <text evidence="1">The sequence shown here is derived from an EMBL/GenBank/DDBJ whole genome shotgun (WGS) entry which is preliminary data.</text>
</comment>
<name>A0ABU5UZK9_9GAMM</name>
<sequence>MPESALVALPPPPDRSRQVDDPLEAAGFGNEVLAAAERLIGPPQRATAAQRLVDEMANIQLALQATDVAALRRSAGLIGRLLGRDVEAQERAEQLAEQLDICLLRADAELRGLQRDMVAQQRQAARVDVAVTAIEQWADAGEAMPAPTQEAVQLALQRRLQHLRGVARLRQIEADQLHLLHAQGLELSERYQRIRDVLLPVWRQQALAFRAAQMPARLQQAADSQARILDEVVAMQARLR</sequence>
<dbReference type="RefSeq" id="WP_323437901.1">
    <property type="nucleotide sequence ID" value="NZ_JAYFUH010000061.1"/>
</dbReference>
<dbReference type="Proteomes" id="UP001301653">
    <property type="component" value="Unassembled WGS sequence"/>
</dbReference>
<proteinExistence type="predicted"/>
<gene>
    <name evidence="1" type="ORF">VA603_03135</name>
</gene>
<accession>A0ABU5UZK9</accession>